<comment type="caution">
    <text evidence="1">The sequence shown here is derived from an EMBL/GenBank/DDBJ whole genome shotgun (WGS) entry which is preliminary data.</text>
</comment>
<proteinExistence type="predicted"/>
<name>A0A4Y2P0T4_ARAVE</name>
<sequence>MYNRRYSLLISPLPKFYTSICCETLVEERRLATLTVKGFSRANSSSHDCWQRRLYYIINFNVQQYLRGSPVDSDSGA</sequence>
<organism evidence="1 2">
    <name type="scientific">Araneus ventricosus</name>
    <name type="common">Orbweaver spider</name>
    <name type="synonym">Epeira ventricosa</name>
    <dbReference type="NCBI Taxonomy" id="182803"/>
    <lineage>
        <taxon>Eukaryota</taxon>
        <taxon>Metazoa</taxon>
        <taxon>Ecdysozoa</taxon>
        <taxon>Arthropoda</taxon>
        <taxon>Chelicerata</taxon>
        <taxon>Arachnida</taxon>
        <taxon>Araneae</taxon>
        <taxon>Araneomorphae</taxon>
        <taxon>Entelegynae</taxon>
        <taxon>Araneoidea</taxon>
        <taxon>Araneidae</taxon>
        <taxon>Araneus</taxon>
    </lineage>
</organism>
<dbReference type="AlphaFoldDB" id="A0A4Y2P0T4"/>
<evidence type="ECO:0000313" key="1">
    <source>
        <dbReference type="EMBL" id="GBN44619.1"/>
    </source>
</evidence>
<protein>
    <submittedName>
        <fullName evidence="1">Uncharacterized protein</fullName>
    </submittedName>
</protein>
<dbReference type="EMBL" id="BGPR01010167">
    <property type="protein sequence ID" value="GBN44619.1"/>
    <property type="molecule type" value="Genomic_DNA"/>
</dbReference>
<accession>A0A4Y2P0T4</accession>
<keyword evidence="2" id="KW-1185">Reference proteome</keyword>
<dbReference type="Proteomes" id="UP000499080">
    <property type="component" value="Unassembled WGS sequence"/>
</dbReference>
<reference evidence="1 2" key="1">
    <citation type="journal article" date="2019" name="Sci. Rep.">
        <title>Orb-weaving spider Araneus ventricosus genome elucidates the spidroin gene catalogue.</title>
        <authorList>
            <person name="Kono N."/>
            <person name="Nakamura H."/>
            <person name="Ohtoshi R."/>
            <person name="Moran D.A.P."/>
            <person name="Shinohara A."/>
            <person name="Yoshida Y."/>
            <person name="Fujiwara M."/>
            <person name="Mori M."/>
            <person name="Tomita M."/>
            <person name="Arakawa K."/>
        </authorList>
    </citation>
    <scope>NUCLEOTIDE SEQUENCE [LARGE SCALE GENOMIC DNA]</scope>
</reference>
<gene>
    <name evidence="1" type="ORF">AVEN_68179_1</name>
</gene>
<evidence type="ECO:0000313" key="2">
    <source>
        <dbReference type="Proteomes" id="UP000499080"/>
    </source>
</evidence>